<dbReference type="PANTHER" id="PTHR10454:SF245">
    <property type="entry name" value="CASPASE-RELATED"/>
    <property type="match status" value="1"/>
</dbReference>
<protein>
    <submittedName>
        <fullName evidence="4">Caspase-1-like</fullName>
    </submittedName>
</protein>
<dbReference type="PROSITE" id="PS50208">
    <property type="entry name" value="CASPASE_P20"/>
    <property type="match status" value="1"/>
</dbReference>
<feature type="domain" description="Caspase family p20" evidence="2">
    <location>
        <begin position="23"/>
        <end position="146"/>
    </location>
</feature>
<dbReference type="InterPro" id="IPR011600">
    <property type="entry name" value="Pept_C14_caspase"/>
</dbReference>
<dbReference type="PaxDb" id="121845-A0A3Q0IV11"/>
<dbReference type="InterPro" id="IPR001309">
    <property type="entry name" value="Pept_C14_p20"/>
</dbReference>
<dbReference type="Gene3D" id="3.40.50.1460">
    <property type="match status" value="1"/>
</dbReference>
<dbReference type="GO" id="GO:0006508">
    <property type="term" value="P:proteolysis"/>
    <property type="evidence" value="ECO:0007669"/>
    <property type="project" value="InterPro"/>
</dbReference>
<dbReference type="RefSeq" id="XP_026678200.1">
    <property type="nucleotide sequence ID" value="XM_026822399.1"/>
</dbReference>
<dbReference type="GO" id="GO:0005737">
    <property type="term" value="C:cytoplasm"/>
    <property type="evidence" value="ECO:0007669"/>
    <property type="project" value="TreeGrafter"/>
</dbReference>
<dbReference type="PANTHER" id="PTHR10454">
    <property type="entry name" value="CASPASE"/>
    <property type="match status" value="1"/>
</dbReference>
<dbReference type="GO" id="GO:0004197">
    <property type="term" value="F:cysteine-type endopeptidase activity"/>
    <property type="evidence" value="ECO:0007669"/>
    <property type="project" value="InterPro"/>
</dbReference>
<dbReference type="InterPro" id="IPR015917">
    <property type="entry name" value="Pept_C14A"/>
</dbReference>
<evidence type="ECO:0000259" key="2">
    <source>
        <dbReference type="PROSITE" id="PS50208"/>
    </source>
</evidence>
<proteinExistence type="inferred from homology"/>
<evidence type="ECO:0000313" key="3">
    <source>
        <dbReference type="Proteomes" id="UP000079169"/>
    </source>
</evidence>
<dbReference type="SMART" id="SM00115">
    <property type="entry name" value="CASc"/>
    <property type="match status" value="1"/>
</dbReference>
<dbReference type="GO" id="GO:0043525">
    <property type="term" value="P:positive regulation of neuron apoptotic process"/>
    <property type="evidence" value="ECO:0007669"/>
    <property type="project" value="TreeGrafter"/>
</dbReference>
<name>A0A3Q0IV11_DIACI</name>
<dbReference type="InterPro" id="IPR033139">
    <property type="entry name" value="Caspase_cys_AS"/>
</dbReference>
<reference evidence="4" key="1">
    <citation type="submission" date="2025-08" db="UniProtKB">
        <authorList>
            <consortium name="RefSeq"/>
        </authorList>
    </citation>
    <scope>IDENTIFICATION</scope>
</reference>
<dbReference type="PROSITE" id="PS01122">
    <property type="entry name" value="CASPASE_CYS"/>
    <property type="match status" value="1"/>
</dbReference>
<dbReference type="InterPro" id="IPR029030">
    <property type="entry name" value="Caspase-like_dom_sf"/>
</dbReference>
<dbReference type="STRING" id="121845.A0A3Q0IV11"/>
<accession>A0A3Q0IV11</accession>
<dbReference type="GO" id="GO:0006915">
    <property type="term" value="P:apoptotic process"/>
    <property type="evidence" value="ECO:0007669"/>
    <property type="project" value="TreeGrafter"/>
</dbReference>
<dbReference type="InterPro" id="IPR002398">
    <property type="entry name" value="Pept_C14"/>
</dbReference>
<organism evidence="3 4">
    <name type="scientific">Diaphorina citri</name>
    <name type="common">Asian citrus psyllid</name>
    <dbReference type="NCBI Taxonomy" id="121845"/>
    <lineage>
        <taxon>Eukaryota</taxon>
        <taxon>Metazoa</taxon>
        <taxon>Ecdysozoa</taxon>
        <taxon>Arthropoda</taxon>
        <taxon>Hexapoda</taxon>
        <taxon>Insecta</taxon>
        <taxon>Pterygota</taxon>
        <taxon>Neoptera</taxon>
        <taxon>Paraneoptera</taxon>
        <taxon>Hemiptera</taxon>
        <taxon>Sternorrhyncha</taxon>
        <taxon>Psylloidea</taxon>
        <taxon>Psyllidae</taxon>
        <taxon>Diaphorininae</taxon>
        <taxon>Diaphorina</taxon>
    </lineage>
</organism>
<dbReference type="Pfam" id="PF00656">
    <property type="entry name" value="Peptidase_C14"/>
    <property type="match status" value="1"/>
</dbReference>
<comment type="similarity">
    <text evidence="1">Belongs to the peptidase C14A family.</text>
</comment>
<dbReference type="PRINTS" id="PR00376">
    <property type="entry name" value="IL1BCENZYME"/>
</dbReference>
<sequence length="186" mass="20734">MKGPVAKSTVEKDADYYRMDHKHRGLALIFNHEHFDSPHLKSRAGTGADFENLYTTLVNLGFVVKPYHDPEFKVIQNAIDEAAEQDYTDADCFVMAVLTHGEDGILHAKDVPYKPKNLWSKFTADNCLTLAGKPKLFFIQACQGDKLDAGVTIRTQVDGHPSNTYSIPLHADFLMAYSTISGNENT</sequence>
<dbReference type="SUPFAM" id="SSF52129">
    <property type="entry name" value="Caspase-like"/>
    <property type="match status" value="1"/>
</dbReference>
<evidence type="ECO:0000256" key="1">
    <source>
        <dbReference type="ARBA" id="ARBA00010134"/>
    </source>
</evidence>
<dbReference type="Proteomes" id="UP000079169">
    <property type="component" value="Unplaced"/>
</dbReference>
<dbReference type="AlphaFoldDB" id="A0A3Q0IV11"/>
<dbReference type="GeneID" id="103507569"/>
<keyword evidence="3" id="KW-1185">Reference proteome</keyword>
<evidence type="ECO:0000313" key="4">
    <source>
        <dbReference type="RefSeq" id="XP_026678200.1"/>
    </source>
</evidence>
<dbReference type="KEGG" id="dci:103507569"/>
<gene>
    <name evidence="4" type="primary">LOC103507569</name>
</gene>